<sequence>MSRGDQAWMTWPQAPTFGPQTNANSRGCVRLHKSVTQYTLLLVSASQTTSLRRHELVPRVYGDLWGWGLFSPITCIILEYLDDAQPLSDAAAGSTCLFNLGAGQGQMIETPEVREQEQNSCLEPATIRALQESTPRDDMLLARLDDSARIRAQKESTPGNLVLLTCCSGIKFLERYPNPPADSALFCTWGMATSRSTARLSLVLDGVSKAIVPAWDSGFSSSKVGDVGSPTRRERTIGVGGAFA</sequence>
<dbReference type="AlphaFoldDB" id="A0A9W8TR55"/>
<comment type="caution">
    <text evidence="1">The sequence shown here is derived from an EMBL/GenBank/DDBJ whole genome shotgun (WGS) entry which is preliminary data.</text>
</comment>
<dbReference type="Proteomes" id="UP001148614">
    <property type="component" value="Unassembled WGS sequence"/>
</dbReference>
<gene>
    <name evidence="1" type="ORF">NPX13_g2335</name>
</gene>
<accession>A0A9W8TR55</accession>
<proteinExistence type="predicted"/>
<protein>
    <submittedName>
        <fullName evidence="1">Uncharacterized protein</fullName>
    </submittedName>
</protein>
<evidence type="ECO:0000313" key="1">
    <source>
        <dbReference type="EMBL" id="KAJ3578231.1"/>
    </source>
</evidence>
<evidence type="ECO:0000313" key="2">
    <source>
        <dbReference type="Proteomes" id="UP001148614"/>
    </source>
</evidence>
<name>A0A9W8TR55_9PEZI</name>
<dbReference type="EMBL" id="JANPWZ010000242">
    <property type="protein sequence ID" value="KAJ3578231.1"/>
    <property type="molecule type" value="Genomic_DNA"/>
</dbReference>
<organism evidence="1 2">
    <name type="scientific">Xylaria arbuscula</name>
    <dbReference type="NCBI Taxonomy" id="114810"/>
    <lineage>
        <taxon>Eukaryota</taxon>
        <taxon>Fungi</taxon>
        <taxon>Dikarya</taxon>
        <taxon>Ascomycota</taxon>
        <taxon>Pezizomycotina</taxon>
        <taxon>Sordariomycetes</taxon>
        <taxon>Xylariomycetidae</taxon>
        <taxon>Xylariales</taxon>
        <taxon>Xylariaceae</taxon>
        <taxon>Xylaria</taxon>
    </lineage>
</organism>
<reference evidence="1" key="1">
    <citation type="submission" date="2022-07" db="EMBL/GenBank/DDBJ databases">
        <title>Genome Sequence of Xylaria arbuscula.</title>
        <authorList>
            <person name="Buettner E."/>
        </authorList>
    </citation>
    <scope>NUCLEOTIDE SEQUENCE</scope>
    <source>
        <strain evidence="1">VT107</strain>
    </source>
</reference>
<keyword evidence="2" id="KW-1185">Reference proteome</keyword>